<keyword evidence="1" id="KW-0472">Membrane</keyword>
<accession>A0A7S4CXY9</accession>
<keyword evidence="1" id="KW-0812">Transmembrane</keyword>
<dbReference type="AlphaFoldDB" id="A0A7S4CXY9"/>
<feature type="transmembrane region" description="Helical" evidence="1">
    <location>
        <begin position="40"/>
        <end position="69"/>
    </location>
</feature>
<organism evidence="2">
    <name type="scientific">Eutreptiella gymnastica</name>
    <dbReference type="NCBI Taxonomy" id="73025"/>
    <lineage>
        <taxon>Eukaryota</taxon>
        <taxon>Discoba</taxon>
        <taxon>Euglenozoa</taxon>
        <taxon>Euglenida</taxon>
        <taxon>Spirocuta</taxon>
        <taxon>Euglenophyceae</taxon>
        <taxon>Eutreptiales</taxon>
        <taxon>Eutreptiaceae</taxon>
        <taxon>Eutreptiella</taxon>
    </lineage>
</organism>
<sequence>MLSVYCDAAGEQWAVGLLHYTATLLGSSGQVGQWGVAWCAVLWCGGFVLCGTVLCGVVWCGVVLCYVVWCLLKKSAPDSLACLLITEPFPGPGSCKVQISSIGRISSESKSTGGVFP</sequence>
<reference evidence="2" key="1">
    <citation type="submission" date="2021-01" db="EMBL/GenBank/DDBJ databases">
        <authorList>
            <person name="Corre E."/>
            <person name="Pelletier E."/>
            <person name="Niang G."/>
            <person name="Scheremetjew M."/>
            <person name="Finn R."/>
            <person name="Kale V."/>
            <person name="Holt S."/>
            <person name="Cochrane G."/>
            <person name="Meng A."/>
            <person name="Brown T."/>
            <person name="Cohen L."/>
        </authorList>
    </citation>
    <scope>NUCLEOTIDE SEQUENCE</scope>
    <source>
        <strain evidence="2">CCMP1594</strain>
    </source>
</reference>
<evidence type="ECO:0000313" key="2">
    <source>
        <dbReference type="EMBL" id="CAE0809847.1"/>
    </source>
</evidence>
<gene>
    <name evidence="2" type="ORF">EGYM00163_LOCUS20981</name>
</gene>
<keyword evidence="1" id="KW-1133">Transmembrane helix</keyword>
<name>A0A7S4CXY9_9EUGL</name>
<protein>
    <submittedName>
        <fullName evidence="2">Uncharacterized protein</fullName>
    </submittedName>
</protein>
<evidence type="ECO:0000256" key="1">
    <source>
        <dbReference type="SAM" id="Phobius"/>
    </source>
</evidence>
<dbReference type="EMBL" id="HBJA01059256">
    <property type="protein sequence ID" value="CAE0809847.1"/>
    <property type="molecule type" value="Transcribed_RNA"/>
</dbReference>
<proteinExistence type="predicted"/>